<organism evidence="1 2">
    <name type="scientific">Debaryomyces fabryi</name>
    <dbReference type="NCBI Taxonomy" id="58627"/>
    <lineage>
        <taxon>Eukaryota</taxon>
        <taxon>Fungi</taxon>
        <taxon>Dikarya</taxon>
        <taxon>Ascomycota</taxon>
        <taxon>Saccharomycotina</taxon>
        <taxon>Pichiomycetes</taxon>
        <taxon>Debaryomycetaceae</taxon>
        <taxon>Debaryomyces</taxon>
    </lineage>
</organism>
<name>A0A0V1PUT7_9ASCO</name>
<evidence type="ECO:0000313" key="1">
    <source>
        <dbReference type="EMBL" id="KRZ99819.1"/>
    </source>
</evidence>
<reference evidence="1 2" key="1">
    <citation type="submission" date="2015-11" db="EMBL/GenBank/DDBJ databases">
        <title>The genome of Debaryomyces fabryi.</title>
        <authorList>
            <person name="Tafer H."/>
            <person name="Lopandic K."/>
        </authorList>
    </citation>
    <scope>NUCLEOTIDE SEQUENCE [LARGE SCALE GENOMIC DNA]</scope>
    <source>
        <strain evidence="1 2">CBS 789</strain>
    </source>
</reference>
<proteinExistence type="predicted"/>
<keyword evidence="2" id="KW-1185">Reference proteome</keyword>
<dbReference type="EMBL" id="LMYN01000118">
    <property type="protein sequence ID" value="KRZ99819.1"/>
    <property type="molecule type" value="Genomic_DNA"/>
</dbReference>
<dbReference type="AlphaFoldDB" id="A0A0V1PUT7"/>
<evidence type="ECO:0000313" key="2">
    <source>
        <dbReference type="Proteomes" id="UP000054251"/>
    </source>
</evidence>
<comment type="caution">
    <text evidence="1">The sequence shown here is derived from an EMBL/GenBank/DDBJ whole genome shotgun (WGS) entry which is preliminary data.</text>
</comment>
<gene>
    <name evidence="1" type="ORF">AC631_04415</name>
</gene>
<dbReference type="OrthoDB" id="4020286at2759"/>
<dbReference type="Proteomes" id="UP000054251">
    <property type="component" value="Unassembled WGS sequence"/>
</dbReference>
<sequence>MTSQEDPYKLLTQYMKALNKPLETLMKNHDEFVLQNVQIMNNINSLPKFNLDLQEELKNTKGQ</sequence>
<dbReference type="GeneID" id="26841424"/>
<dbReference type="RefSeq" id="XP_015465922.1">
    <property type="nucleotide sequence ID" value="XM_015613244.1"/>
</dbReference>
<accession>A0A0V1PUT7</accession>
<protein>
    <submittedName>
        <fullName evidence="1">Uncharacterized protein</fullName>
    </submittedName>
</protein>